<dbReference type="KEGG" id="amr:AM1_H0007"/>
<dbReference type="RefSeq" id="WP_012168423.1">
    <property type="nucleotide sequence ID" value="NC_009933.1"/>
</dbReference>
<evidence type="ECO:0000256" key="1">
    <source>
        <dbReference type="SAM" id="MobiDB-lite"/>
    </source>
</evidence>
<keyword evidence="3" id="KW-1185">Reference proteome</keyword>
<feature type="region of interest" description="Disordered" evidence="1">
    <location>
        <begin position="96"/>
        <end position="135"/>
    </location>
</feature>
<name>A8ZQS4_ACAM1</name>
<evidence type="ECO:0000313" key="3">
    <source>
        <dbReference type="Proteomes" id="UP000000268"/>
    </source>
</evidence>
<proteinExistence type="predicted"/>
<organism evidence="2 3">
    <name type="scientific">Acaryochloris marina (strain MBIC 11017)</name>
    <dbReference type="NCBI Taxonomy" id="329726"/>
    <lineage>
        <taxon>Bacteria</taxon>
        <taxon>Bacillati</taxon>
        <taxon>Cyanobacteriota</taxon>
        <taxon>Cyanophyceae</taxon>
        <taxon>Acaryochloridales</taxon>
        <taxon>Acaryochloridaceae</taxon>
        <taxon>Acaryochloris</taxon>
    </lineage>
</organism>
<feature type="compositionally biased region" description="Polar residues" evidence="1">
    <location>
        <begin position="102"/>
        <end position="111"/>
    </location>
</feature>
<dbReference type="AlphaFoldDB" id="A8ZQS4"/>
<accession>A8ZQS4</accession>
<sequence>MSNRKTLNLNFSTRPTTRLAATIDTMNELYGTDIKAATANLLEYMMAPMTAALSGASRSEVDALIAKSLARARLHLESARLHLPCDELPEKVAEPFAAQEASCLSSPQEDSSPPPLDEDEEFDYSKPIGVFDDDY</sequence>
<dbReference type="HOGENOM" id="CLU_1902065_0_0_3"/>
<reference evidence="2 3" key="1">
    <citation type="journal article" date="2008" name="Proc. Natl. Acad. Sci. U.S.A.">
        <title>Niche adaptation and genome expansion in the chlorophyll d-producing cyanobacterium Acaryochloris marina.</title>
        <authorList>
            <person name="Swingley W.D."/>
            <person name="Chen M."/>
            <person name="Cheung P.C."/>
            <person name="Conrad A.L."/>
            <person name="Dejesa L.C."/>
            <person name="Hao J."/>
            <person name="Honchak B.M."/>
            <person name="Karbach L.E."/>
            <person name="Kurdoglu A."/>
            <person name="Lahiri S."/>
            <person name="Mastrian S.D."/>
            <person name="Miyashita H."/>
            <person name="Page L."/>
            <person name="Ramakrishna P."/>
            <person name="Satoh S."/>
            <person name="Sattley W.M."/>
            <person name="Shimada Y."/>
            <person name="Taylor H.L."/>
            <person name="Tomo T."/>
            <person name="Tsuchiya T."/>
            <person name="Wang Z.T."/>
            <person name="Raymond J."/>
            <person name="Mimuro M."/>
            <person name="Blankenship R.E."/>
            <person name="Touchman J.W."/>
        </authorList>
    </citation>
    <scope>NUCLEOTIDE SEQUENCE [LARGE SCALE GENOMIC DNA]</scope>
    <source>
        <strain evidence="3">MBIC 11017</strain>
        <plasmid evidence="3">Plasmid pREB8</plasmid>
    </source>
</reference>
<geneLocation type="plasmid" evidence="2 3">
    <name>pREB8</name>
</geneLocation>
<dbReference type="Proteomes" id="UP000000268">
    <property type="component" value="Plasmid pREB8"/>
</dbReference>
<keyword evidence="2" id="KW-0614">Plasmid</keyword>
<dbReference type="EMBL" id="CP000845">
    <property type="protein sequence ID" value="ABW33360.1"/>
    <property type="molecule type" value="Genomic_DNA"/>
</dbReference>
<evidence type="ECO:0000313" key="2">
    <source>
        <dbReference type="EMBL" id="ABW33360.1"/>
    </source>
</evidence>
<protein>
    <submittedName>
        <fullName evidence="2">Uncharacterized protein</fullName>
    </submittedName>
</protein>
<gene>
    <name evidence="2" type="ordered locus">AM1_H0007</name>
</gene>